<evidence type="ECO:0000313" key="3">
    <source>
        <dbReference type="Proteomes" id="UP000294597"/>
    </source>
</evidence>
<dbReference type="RefSeq" id="WP_132109927.1">
    <property type="nucleotide sequence ID" value="NZ_SMFO01000003.1"/>
</dbReference>
<proteinExistence type="predicted"/>
<keyword evidence="3" id="KW-1185">Reference proteome</keyword>
<feature type="domain" description="Outer membrane protein beta-barrel" evidence="1">
    <location>
        <begin position="45"/>
        <end position="219"/>
    </location>
</feature>
<dbReference type="EMBL" id="SMFO01000003">
    <property type="protein sequence ID" value="TDE05099.1"/>
    <property type="molecule type" value="Genomic_DNA"/>
</dbReference>
<name>A0A4R5CWF5_9FLAO</name>
<evidence type="ECO:0000259" key="1">
    <source>
        <dbReference type="Pfam" id="PF13568"/>
    </source>
</evidence>
<dbReference type="AlphaFoldDB" id="A0A4R5CWF5"/>
<dbReference type="Pfam" id="PF13568">
    <property type="entry name" value="OMP_b-brl_2"/>
    <property type="match status" value="1"/>
</dbReference>
<evidence type="ECO:0000313" key="2">
    <source>
        <dbReference type="EMBL" id="TDE05099.1"/>
    </source>
</evidence>
<organism evidence="2 3">
    <name type="scientific">Flavobacterium hiemivividum</name>
    <dbReference type="NCBI Taxonomy" id="2541734"/>
    <lineage>
        <taxon>Bacteria</taxon>
        <taxon>Pseudomonadati</taxon>
        <taxon>Bacteroidota</taxon>
        <taxon>Flavobacteriia</taxon>
        <taxon>Flavobacteriales</taxon>
        <taxon>Flavobacteriaceae</taxon>
        <taxon>Flavobacterium</taxon>
    </lineage>
</organism>
<sequence>MKQSLNQNYTMRIIFSLFLVLSVSTIFSQEIESVQDSAIVKVDSLYREDQFYLGLTYNTLQNKPQGVSQNKFSVGLSAGLLRDMPINKDRTHAIATGLGFTFNNYVQNLAITGTGEVPVYTVLDDKTVFNKNKFTQLLVDLPIEFRWRTSTYESYKFWRIYGGVKFSYVLYNRSLYTDDQSKVVITNNTDFNKLLYGIYLSAGYNTVNVYAYYGLNPIFKSAEVGGENIKMKAFNVGIIFYIL</sequence>
<dbReference type="Proteomes" id="UP000294597">
    <property type="component" value="Unassembled WGS sequence"/>
</dbReference>
<reference evidence="2 3" key="1">
    <citation type="submission" date="2019-03" db="EMBL/GenBank/DDBJ databases">
        <title>Flavobacterium TSA-D2 sp. nov., isolated from arctic soil.</title>
        <authorList>
            <person name="Chaudhary D.K."/>
        </authorList>
    </citation>
    <scope>NUCLEOTIDE SEQUENCE [LARGE SCALE GENOMIC DNA]</scope>
    <source>
        <strain evidence="2 3">TSA-D2</strain>
    </source>
</reference>
<comment type="caution">
    <text evidence="2">The sequence shown here is derived from an EMBL/GenBank/DDBJ whole genome shotgun (WGS) entry which is preliminary data.</text>
</comment>
<protein>
    <submittedName>
        <fullName evidence="2">PorT family protein</fullName>
    </submittedName>
</protein>
<dbReference type="InterPro" id="IPR025665">
    <property type="entry name" value="Beta-barrel_OMP_2"/>
</dbReference>
<gene>
    <name evidence="2" type="ORF">E0F98_07100</name>
</gene>
<accession>A0A4R5CWF5</accession>